<proteinExistence type="predicted"/>
<sequence>MNQPLKFVHRQLEKTVRLKAENDTGEPASMTLAIPTEDGGFFSVPVLDEWRATEEKPEGELGNTLMSVCPVAEIHRNRPIATGGVTIMGGRAVSLMRPGYLYVFWKQRLWREFKIGEDGALREVDLVTARRDTTAHRLPTGAPVTDFLVPVMLHHRFELTGIRIAYSEIQWSWPYIETLECRPTVLEKRALSVAPAWAAALDDSLNFDSGFPASGIASVPPLRPRDLGIELMLGDPAQFTLEFQSPNDDELISRVVDRWSRIPGGPHDANREPPDLTLNAEAADDVLGDARAHPAIVCVAIPDPLFRLRHALTQLHLGLHYLDAIDLSLKDRPLIHSATLIRQALFDPQVSGASGPLETLRAAVDREKLDKILDQAERQKVLEDITLHLDTLAALLDSGEFDAACGDYLNHHGLGPCEAFALQATLLDLAQQLPGVLRAHGLKPPATLSRLLKHSVGSNRLIDALTGGKKTSPGSPPLLSQLEELARSQDTLTEERLGELGLSAISLLAQQLNQEEGNAGTSVNGGGGSALPSSAPGTVAGMVQTALGGWSGAVLKAAERLRESGDVSAVKLDRVFSSVRDVAEVADPNLGGELRVMRRGAVDLTRYSIVGVHGKGLSFGLTDADRQSEALTRRNDYLFADRVDATGKRVASTSPARLLDETGEVLVKAAGHTWVFVLPIDHPEALKFNALTFDWASRAKALADGPGLSRVLVGLAAYNLLSELRSLSGLNRQNYGIAAAKIVGAAIDLSAALMKLHVLYSPVDGKLISKVALRPLFEMKSVPLIGPLIQKRLSQVGAETIVRTLGLTNFIASGLMVGVTAWDYRNSVARGDLDAAAGHALAVAGGSIFLVSTLLSGVLGVPGWGWALFGLGLVLGGGVFAAVATDSEIERVLKQGPLGVGPNQSGLPGEDTVYYAQLLSQFSPVTISVRRYGELSDSERAMFVGPAPAPNDYRVTVTSPLISRFKLGQPSRGNTRVHAGQKKPDLRLGVQELEYTCTTVQTPSGQVEEYSLTRNTPLQRITAWAASPEDHSVHFLVERRLAEGETHALGYREQRFIRLRVVLQACIESEVGAVRFPTPVLEEYEPFDSARHGVLPAKRPHVLDPFKNEPVPYWIVKEVAV</sequence>
<feature type="domain" description="Toxin VasX N-terminal region" evidence="2">
    <location>
        <begin position="93"/>
        <end position="179"/>
    </location>
</feature>
<comment type="caution">
    <text evidence="3">The sequence shown here is derived from an EMBL/GenBank/DDBJ whole genome shotgun (WGS) entry which is preliminary data.</text>
</comment>
<name>A0A1V2DN91_9GAMM</name>
<evidence type="ECO:0000313" key="4">
    <source>
        <dbReference type="Proteomes" id="UP000189339"/>
    </source>
</evidence>
<dbReference type="Proteomes" id="UP000189339">
    <property type="component" value="Unassembled WGS sequence"/>
</dbReference>
<feature type="transmembrane region" description="Helical" evidence="1">
    <location>
        <begin position="864"/>
        <end position="884"/>
    </location>
</feature>
<organism evidence="3 4">
    <name type="scientific">Marinobacter lutaoensis</name>
    <dbReference type="NCBI Taxonomy" id="135739"/>
    <lineage>
        <taxon>Bacteria</taxon>
        <taxon>Pseudomonadati</taxon>
        <taxon>Pseudomonadota</taxon>
        <taxon>Gammaproteobacteria</taxon>
        <taxon>Pseudomonadales</taxon>
        <taxon>Marinobacteraceae</taxon>
        <taxon>Marinobacter</taxon>
    </lineage>
</organism>
<dbReference type="RefSeq" id="WP_076725942.1">
    <property type="nucleotide sequence ID" value="NZ_MSCW01000017.1"/>
</dbReference>
<dbReference type="STRING" id="135739.BTO32_17455"/>
<dbReference type="OrthoDB" id="5406083at2"/>
<evidence type="ECO:0000259" key="2">
    <source>
        <dbReference type="Pfam" id="PF20249"/>
    </source>
</evidence>
<dbReference type="Pfam" id="PF20249">
    <property type="entry name" value="VasX_N"/>
    <property type="match status" value="1"/>
</dbReference>
<keyword evidence="1" id="KW-0812">Transmembrane</keyword>
<feature type="transmembrane region" description="Helical" evidence="1">
    <location>
        <begin position="836"/>
        <end position="858"/>
    </location>
</feature>
<dbReference type="InterPro" id="IPR046864">
    <property type="entry name" value="VasX_N"/>
</dbReference>
<dbReference type="EMBL" id="MSCW01000017">
    <property type="protein sequence ID" value="ONF42112.1"/>
    <property type="molecule type" value="Genomic_DNA"/>
</dbReference>
<feature type="transmembrane region" description="Helical" evidence="1">
    <location>
        <begin position="801"/>
        <end position="824"/>
    </location>
</feature>
<keyword evidence="4" id="KW-1185">Reference proteome</keyword>
<keyword evidence="1" id="KW-1133">Transmembrane helix</keyword>
<evidence type="ECO:0000313" key="3">
    <source>
        <dbReference type="EMBL" id="ONF42112.1"/>
    </source>
</evidence>
<accession>A0A1V2DN91</accession>
<dbReference type="AlphaFoldDB" id="A0A1V2DN91"/>
<keyword evidence="1" id="KW-0472">Membrane</keyword>
<evidence type="ECO:0000256" key="1">
    <source>
        <dbReference type="SAM" id="Phobius"/>
    </source>
</evidence>
<protein>
    <recommendedName>
        <fullName evidence="2">Toxin VasX N-terminal region domain-containing protein</fullName>
    </recommendedName>
</protein>
<gene>
    <name evidence="3" type="ORF">BTO32_17455</name>
</gene>
<dbReference type="CDD" id="cd20705">
    <property type="entry name" value="MIX_I"/>
    <property type="match status" value="1"/>
</dbReference>
<reference evidence="3 4" key="1">
    <citation type="submission" date="2016-12" db="EMBL/GenBank/DDBJ databases">
        <title>Marinobacter lutaoensis whole genome sequencing.</title>
        <authorList>
            <person name="Verma A."/>
            <person name="Krishnamurthi S."/>
        </authorList>
    </citation>
    <scope>NUCLEOTIDE SEQUENCE [LARGE SCALE GENOMIC DNA]</scope>
    <source>
        <strain evidence="3 4">T5054</strain>
    </source>
</reference>